<feature type="binding site" evidence="8">
    <location>
        <position position="366"/>
    </location>
    <ligand>
        <name>[4Fe-4S] cluster</name>
        <dbReference type="ChEBI" id="CHEBI:49883"/>
        <label>2</label>
    </ligand>
</feature>
<name>A0ABS5LBL8_9BACI</name>
<dbReference type="SUPFAM" id="SSF100950">
    <property type="entry name" value="NagB/RpiA/CoA transferase-like"/>
    <property type="match status" value="1"/>
</dbReference>
<dbReference type="InterPro" id="IPR037171">
    <property type="entry name" value="NagB/RpiA_transferase-like"/>
</dbReference>
<evidence type="ECO:0000313" key="13">
    <source>
        <dbReference type="Proteomes" id="UP000682403"/>
    </source>
</evidence>
<protein>
    <recommendedName>
        <fullName evidence="8">Lactate utilization protein B</fullName>
    </recommendedName>
</protein>
<evidence type="ECO:0000256" key="8">
    <source>
        <dbReference type="HAMAP-Rule" id="MF_02103"/>
    </source>
</evidence>
<dbReference type="NCBIfam" id="TIGR00273">
    <property type="entry name" value="LutB/LldF family L-lactate oxidation iron-sulfur protein"/>
    <property type="match status" value="1"/>
</dbReference>
<dbReference type="PANTHER" id="PTHR47153">
    <property type="entry name" value="LACTATE UTILIZATION PROTEIN B"/>
    <property type="match status" value="1"/>
</dbReference>
<keyword evidence="1 8" id="KW-0813">Transport</keyword>
<feature type="binding site" evidence="8">
    <location>
        <position position="316"/>
    </location>
    <ligand>
        <name>[4Fe-4S] cluster</name>
        <dbReference type="ChEBI" id="CHEBI:49883"/>
        <label>1</label>
    </ligand>
</feature>
<evidence type="ECO:0000256" key="2">
    <source>
        <dbReference type="ARBA" id="ARBA00022485"/>
    </source>
</evidence>
<dbReference type="InterPro" id="IPR024185">
    <property type="entry name" value="FTHF_cligase-like_sf"/>
</dbReference>
<dbReference type="InterPro" id="IPR009051">
    <property type="entry name" value="Helical_ferredxn"/>
</dbReference>
<reference evidence="12 13" key="1">
    <citation type="submission" date="2021-04" db="EMBL/GenBank/DDBJ databases">
        <title>Metabacillus sp. strain KIGAM252 whole genome sequence.</title>
        <authorList>
            <person name="Seo M.-J."/>
            <person name="Cho E.-S."/>
            <person name="Hwang C.Y."/>
            <person name="Yoon D.J."/>
        </authorList>
    </citation>
    <scope>NUCLEOTIDE SEQUENCE [LARGE SCALE GENOMIC DNA]</scope>
    <source>
        <strain evidence="12 13">KIGAM252</strain>
    </source>
</reference>
<keyword evidence="7 8" id="KW-0411">Iron-sulfur</keyword>
<dbReference type="InterPro" id="IPR017896">
    <property type="entry name" value="4Fe4S_Fe-S-bd"/>
</dbReference>
<dbReference type="InterPro" id="IPR024569">
    <property type="entry name" value="LutB_C"/>
</dbReference>
<dbReference type="InterPro" id="IPR022825">
    <property type="entry name" value="LutB"/>
</dbReference>
<dbReference type="HAMAP" id="MF_02103">
    <property type="entry name" value="LutB"/>
    <property type="match status" value="1"/>
</dbReference>
<dbReference type="Gene3D" id="3.40.50.10420">
    <property type="entry name" value="NagB/RpiA/CoA transferase-like"/>
    <property type="match status" value="1"/>
</dbReference>
<accession>A0ABS5LBL8</accession>
<evidence type="ECO:0000259" key="9">
    <source>
        <dbReference type="Pfam" id="PF02589"/>
    </source>
</evidence>
<dbReference type="RefSeq" id="WP_211556764.1">
    <property type="nucleotide sequence ID" value="NZ_JAGVRK010000001.1"/>
</dbReference>
<comment type="similarity">
    <text evidence="8">Belongs to the LutB/YkgF family.</text>
</comment>
<evidence type="ECO:0000256" key="5">
    <source>
        <dbReference type="ARBA" id="ARBA00022982"/>
    </source>
</evidence>
<evidence type="ECO:0000259" key="11">
    <source>
        <dbReference type="Pfam" id="PF13183"/>
    </source>
</evidence>
<feature type="binding site" evidence="8">
    <location>
        <position position="373"/>
    </location>
    <ligand>
        <name>[4Fe-4S] cluster</name>
        <dbReference type="ChEBI" id="CHEBI:49883"/>
        <label>1</label>
    </ligand>
</feature>
<dbReference type="PROSITE" id="PS00198">
    <property type="entry name" value="4FE4S_FER_1"/>
    <property type="match status" value="1"/>
</dbReference>
<keyword evidence="4 8" id="KW-0677">Repeat</keyword>
<dbReference type="EMBL" id="JAGVRK010000001">
    <property type="protein sequence ID" value="MBS2968127.1"/>
    <property type="molecule type" value="Genomic_DNA"/>
</dbReference>
<feature type="binding site" evidence="8">
    <location>
        <position position="369"/>
    </location>
    <ligand>
        <name>[4Fe-4S] cluster</name>
        <dbReference type="ChEBI" id="CHEBI:49883"/>
        <label>2</label>
    </ligand>
</feature>
<evidence type="ECO:0000259" key="10">
    <source>
        <dbReference type="Pfam" id="PF11870"/>
    </source>
</evidence>
<evidence type="ECO:0000256" key="1">
    <source>
        <dbReference type="ARBA" id="ARBA00022448"/>
    </source>
</evidence>
<comment type="function">
    <text evidence="8">Is involved in L-lactate degradation and allows cells to grow with lactate as the sole carbon source. Has probably a role as an electron transporter during oxidation of L-lactate.</text>
</comment>
<evidence type="ECO:0000256" key="6">
    <source>
        <dbReference type="ARBA" id="ARBA00023004"/>
    </source>
</evidence>
<dbReference type="Pfam" id="PF02589">
    <property type="entry name" value="LUD_dom"/>
    <property type="match status" value="1"/>
</dbReference>
<feature type="binding site" evidence="8">
    <location>
        <position position="313"/>
    </location>
    <ligand>
        <name>[4Fe-4S] cluster</name>
        <dbReference type="ChEBI" id="CHEBI:49883"/>
        <label>1</label>
    </ligand>
</feature>
<gene>
    <name evidence="8" type="primary">lutB</name>
    <name evidence="12" type="ORF">J9317_05075</name>
</gene>
<organism evidence="12 13">
    <name type="scientific">Metabacillus flavus</name>
    <dbReference type="NCBI Taxonomy" id="2823519"/>
    <lineage>
        <taxon>Bacteria</taxon>
        <taxon>Bacillati</taxon>
        <taxon>Bacillota</taxon>
        <taxon>Bacilli</taxon>
        <taxon>Bacillales</taxon>
        <taxon>Bacillaceae</taxon>
        <taxon>Metabacillus</taxon>
    </lineage>
</organism>
<dbReference type="Pfam" id="PF13183">
    <property type="entry name" value="Fer4_8"/>
    <property type="match status" value="1"/>
</dbReference>
<keyword evidence="3 8" id="KW-0479">Metal-binding</keyword>
<dbReference type="Proteomes" id="UP000682403">
    <property type="component" value="Unassembled WGS sequence"/>
</dbReference>
<feature type="binding site" evidence="8">
    <location>
        <position position="319"/>
    </location>
    <ligand>
        <name>[4Fe-4S] cluster</name>
        <dbReference type="ChEBI" id="CHEBI:49883"/>
        <label>1</label>
    </ligand>
</feature>
<dbReference type="PANTHER" id="PTHR47153:SF2">
    <property type="entry name" value="LACTATE UTILIZATION PROTEIN B"/>
    <property type="match status" value="1"/>
</dbReference>
<dbReference type="Pfam" id="PF11870">
    <property type="entry name" value="LutB_C"/>
    <property type="match status" value="1"/>
</dbReference>
<evidence type="ECO:0000313" key="12">
    <source>
        <dbReference type="EMBL" id="MBS2968127.1"/>
    </source>
</evidence>
<keyword evidence="6 8" id="KW-0408">Iron</keyword>
<keyword evidence="5 8" id="KW-0249">Electron transport</keyword>
<keyword evidence="2 8" id="KW-0004">4Fe-4S</keyword>
<feature type="domain" description="4Fe-4S ferredoxin-type" evidence="11">
    <location>
        <begin position="310"/>
        <end position="377"/>
    </location>
</feature>
<dbReference type="SUPFAM" id="SSF46548">
    <property type="entry name" value="alpha-helical ferredoxin"/>
    <property type="match status" value="1"/>
</dbReference>
<dbReference type="Gene3D" id="1.10.1060.10">
    <property type="entry name" value="Alpha-helical ferredoxin"/>
    <property type="match status" value="1"/>
</dbReference>
<evidence type="ECO:0000256" key="7">
    <source>
        <dbReference type="ARBA" id="ARBA00023014"/>
    </source>
</evidence>
<evidence type="ECO:0000256" key="3">
    <source>
        <dbReference type="ARBA" id="ARBA00022723"/>
    </source>
</evidence>
<comment type="caution">
    <text evidence="12">The sequence shown here is derived from an EMBL/GenBank/DDBJ whole genome shotgun (WGS) entry which is preliminary data.</text>
</comment>
<dbReference type="InterPro" id="IPR017900">
    <property type="entry name" value="4Fe4S_Fe_S_CS"/>
</dbReference>
<keyword evidence="13" id="KW-1185">Reference proteome</keyword>
<feature type="binding site" evidence="8">
    <location>
        <position position="323"/>
    </location>
    <ligand>
        <name>[4Fe-4S] cluster</name>
        <dbReference type="ChEBI" id="CHEBI:49883"/>
        <label>2</label>
    </ligand>
</feature>
<dbReference type="InterPro" id="IPR004452">
    <property type="entry name" value="LutB/LldF"/>
</dbReference>
<sequence>MPMRIGTENFNERVGKGIGDSFMRLAVSGAQERLQGRKNEAAEELGSWEEWRSHGEEIRQHTLENLDFYLEMMSENVVKRGGHVFFAETAEEANEYIASVAIEKKAKKIVKSKSMVTEEINMNAYLEGIGCEVIETDLGEYILQVDDHDPPSHIVAPALHKNKEQIRDVFKEKLGYTKTEKPEELTLHAREMLRKEFLAADLGITGCNFAIAESGSVSLVTNEGNARLATALPKTQITVMGMERIVPTFEEFEVLVSLLTRSAVGQKLTSYVTALTGPKQDGDADGPEDFHLVIVDNGRSKILGTEFQSVLQCIRCAACINVCPVYRHVGGHSYGSIYSGPIGAVLTPLLGGYDEYKELPYASTLCAACTDACPVKIPLHELLHKHRQAIVEREGKAPISEKMAMKAFGLGAASSALYGLGGKAAPAAMGPFTAGGKISKGPGPLKAWTEIREFPVPKKERLRDWMKSRLKREDD</sequence>
<feature type="domain" description="Lactate utilization protein B C-terminal" evidence="10">
    <location>
        <begin position="384"/>
        <end position="469"/>
    </location>
</feature>
<proteinExistence type="inferred from homology"/>
<feature type="domain" description="LUD" evidence="9">
    <location>
        <begin position="70"/>
        <end position="295"/>
    </location>
</feature>
<evidence type="ECO:0000256" key="4">
    <source>
        <dbReference type="ARBA" id="ARBA00022737"/>
    </source>
</evidence>
<dbReference type="InterPro" id="IPR003741">
    <property type="entry name" value="LUD_dom"/>
</dbReference>